<dbReference type="AlphaFoldDB" id="A0A518HC92"/>
<dbReference type="Proteomes" id="UP000317835">
    <property type="component" value="Chromosome"/>
</dbReference>
<keyword evidence="10" id="KW-1185">Reference proteome</keyword>
<dbReference type="Gene3D" id="2.115.10.20">
    <property type="entry name" value="Glycosyl hydrolase domain, family 43"/>
    <property type="match status" value="1"/>
</dbReference>
<dbReference type="OrthoDB" id="9759709at2"/>
<evidence type="ECO:0000313" key="9">
    <source>
        <dbReference type="EMBL" id="QDV38482.1"/>
    </source>
</evidence>
<dbReference type="SUPFAM" id="SSF49899">
    <property type="entry name" value="Concanavalin A-like lectins/glucanases"/>
    <property type="match status" value="1"/>
</dbReference>
<keyword evidence="3 5" id="KW-0378">Hydrolase</keyword>
<evidence type="ECO:0000256" key="4">
    <source>
        <dbReference type="ARBA" id="ARBA00023295"/>
    </source>
</evidence>
<dbReference type="KEGG" id="tpla:ElP_64370"/>
<dbReference type="EMBL" id="CP036426">
    <property type="protein sequence ID" value="QDV38482.1"/>
    <property type="molecule type" value="Genomic_DNA"/>
</dbReference>
<keyword evidence="4 5" id="KW-0326">Glycosidase</keyword>
<keyword evidence="6" id="KW-0732">Signal</keyword>
<proteinExistence type="inferred from homology"/>
<dbReference type="EC" id="3.2.1.26" evidence="2"/>
<dbReference type="PANTHER" id="PTHR43101">
    <property type="entry name" value="BETA-FRUCTOSIDASE"/>
    <property type="match status" value="1"/>
</dbReference>
<dbReference type="Gene3D" id="2.60.120.560">
    <property type="entry name" value="Exo-inulinase, domain 1"/>
    <property type="match status" value="1"/>
</dbReference>
<dbReference type="GO" id="GO:0004564">
    <property type="term" value="F:beta-fructofuranosidase activity"/>
    <property type="evidence" value="ECO:0007669"/>
    <property type="project" value="UniProtKB-EC"/>
</dbReference>
<dbReference type="InterPro" id="IPR013189">
    <property type="entry name" value="Glyco_hydro_32_C"/>
</dbReference>
<dbReference type="PROSITE" id="PS00609">
    <property type="entry name" value="GLYCOSYL_HYDROL_F32"/>
    <property type="match status" value="1"/>
</dbReference>
<dbReference type="CDD" id="cd08996">
    <property type="entry name" value="GH32_FFase"/>
    <property type="match status" value="1"/>
</dbReference>
<dbReference type="InterPro" id="IPR013320">
    <property type="entry name" value="ConA-like_dom_sf"/>
</dbReference>
<evidence type="ECO:0000256" key="6">
    <source>
        <dbReference type="SAM" id="SignalP"/>
    </source>
</evidence>
<organism evidence="9 10">
    <name type="scientific">Tautonia plasticadhaerens</name>
    <dbReference type="NCBI Taxonomy" id="2527974"/>
    <lineage>
        <taxon>Bacteria</taxon>
        <taxon>Pseudomonadati</taxon>
        <taxon>Planctomycetota</taxon>
        <taxon>Planctomycetia</taxon>
        <taxon>Isosphaerales</taxon>
        <taxon>Isosphaeraceae</taxon>
        <taxon>Tautonia</taxon>
    </lineage>
</organism>
<dbReference type="InterPro" id="IPR001362">
    <property type="entry name" value="Glyco_hydro_32"/>
</dbReference>
<evidence type="ECO:0000259" key="7">
    <source>
        <dbReference type="Pfam" id="PF00251"/>
    </source>
</evidence>
<dbReference type="Pfam" id="PF00251">
    <property type="entry name" value="Glyco_hydro_32N"/>
    <property type="match status" value="1"/>
</dbReference>
<protein>
    <recommendedName>
        <fullName evidence="2">beta-fructofuranosidase</fullName>
        <ecNumber evidence="2">3.2.1.26</ecNumber>
    </recommendedName>
</protein>
<dbReference type="PANTHER" id="PTHR43101:SF1">
    <property type="entry name" value="BETA-FRUCTOSIDASE"/>
    <property type="match status" value="1"/>
</dbReference>
<gene>
    <name evidence="9" type="primary">sacA</name>
    <name evidence="9" type="ORF">ElP_64370</name>
</gene>
<accession>A0A518HC92</accession>
<dbReference type="GO" id="GO:0005975">
    <property type="term" value="P:carbohydrate metabolic process"/>
    <property type="evidence" value="ECO:0007669"/>
    <property type="project" value="InterPro"/>
</dbReference>
<dbReference type="InterPro" id="IPR051214">
    <property type="entry name" value="GH32_Enzymes"/>
</dbReference>
<comment type="similarity">
    <text evidence="1 5">Belongs to the glycosyl hydrolase 32 family.</text>
</comment>
<evidence type="ECO:0000259" key="8">
    <source>
        <dbReference type="Pfam" id="PF08244"/>
    </source>
</evidence>
<evidence type="ECO:0000256" key="3">
    <source>
        <dbReference type="ARBA" id="ARBA00022801"/>
    </source>
</evidence>
<evidence type="ECO:0000256" key="5">
    <source>
        <dbReference type="RuleBase" id="RU362110"/>
    </source>
</evidence>
<evidence type="ECO:0000256" key="2">
    <source>
        <dbReference type="ARBA" id="ARBA00012758"/>
    </source>
</evidence>
<dbReference type="Pfam" id="PF08244">
    <property type="entry name" value="Glyco_hydro_32C"/>
    <property type="match status" value="1"/>
</dbReference>
<evidence type="ECO:0000256" key="1">
    <source>
        <dbReference type="ARBA" id="ARBA00009902"/>
    </source>
</evidence>
<dbReference type="RefSeq" id="WP_145277004.1">
    <property type="nucleotide sequence ID" value="NZ_CP036426.1"/>
</dbReference>
<dbReference type="SMART" id="SM00640">
    <property type="entry name" value="Glyco_32"/>
    <property type="match status" value="1"/>
</dbReference>
<feature type="domain" description="Glycosyl hydrolase family 32 C-terminal" evidence="8">
    <location>
        <begin position="585"/>
        <end position="634"/>
    </location>
</feature>
<feature type="signal peptide" evidence="6">
    <location>
        <begin position="1"/>
        <end position="25"/>
    </location>
</feature>
<dbReference type="InterPro" id="IPR023296">
    <property type="entry name" value="Glyco_hydro_beta-prop_sf"/>
</dbReference>
<dbReference type="InterPro" id="IPR018053">
    <property type="entry name" value="Glyco_hydro_32_AS"/>
</dbReference>
<dbReference type="SUPFAM" id="SSF75005">
    <property type="entry name" value="Arabinanase/levansucrase/invertase"/>
    <property type="match status" value="1"/>
</dbReference>
<name>A0A518HC92_9BACT</name>
<feature type="chain" id="PRO_5021809621" description="beta-fructofuranosidase" evidence="6">
    <location>
        <begin position="26"/>
        <end position="657"/>
    </location>
</feature>
<feature type="domain" description="Glycosyl hydrolase family 32 N-terminal" evidence="7">
    <location>
        <begin position="214"/>
        <end position="494"/>
    </location>
</feature>
<evidence type="ECO:0000313" key="10">
    <source>
        <dbReference type="Proteomes" id="UP000317835"/>
    </source>
</evidence>
<reference evidence="9 10" key="1">
    <citation type="submission" date="2019-02" db="EMBL/GenBank/DDBJ databases">
        <title>Deep-cultivation of Planctomycetes and their phenomic and genomic characterization uncovers novel biology.</title>
        <authorList>
            <person name="Wiegand S."/>
            <person name="Jogler M."/>
            <person name="Boedeker C."/>
            <person name="Pinto D."/>
            <person name="Vollmers J."/>
            <person name="Rivas-Marin E."/>
            <person name="Kohn T."/>
            <person name="Peeters S.H."/>
            <person name="Heuer A."/>
            <person name="Rast P."/>
            <person name="Oberbeckmann S."/>
            <person name="Bunk B."/>
            <person name="Jeske O."/>
            <person name="Meyerdierks A."/>
            <person name="Storesund J.E."/>
            <person name="Kallscheuer N."/>
            <person name="Luecker S."/>
            <person name="Lage O.M."/>
            <person name="Pohl T."/>
            <person name="Merkel B.J."/>
            <person name="Hornburger P."/>
            <person name="Mueller R.-W."/>
            <person name="Bruemmer F."/>
            <person name="Labrenz M."/>
            <person name="Spormann A.M."/>
            <person name="Op den Camp H."/>
            <person name="Overmann J."/>
            <person name="Amann R."/>
            <person name="Jetten M.S.M."/>
            <person name="Mascher T."/>
            <person name="Medema M.H."/>
            <person name="Devos D.P."/>
            <person name="Kaster A.-K."/>
            <person name="Ovreas L."/>
            <person name="Rohde M."/>
            <person name="Galperin M.Y."/>
            <person name="Jogler C."/>
        </authorList>
    </citation>
    <scope>NUCLEOTIDE SEQUENCE [LARGE SCALE GENOMIC DNA]</scope>
    <source>
        <strain evidence="9 10">ElP</strain>
    </source>
</reference>
<dbReference type="InterPro" id="IPR013148">
    <property type="entry name" value="Glyco_hydro_32_N"/>
</dbReference>
<sequence precursor="true">MRRRPSPETACLMAVLLLVAPPATAEEPIILADFEDTDYGTWDASGEAFGPGPAQGTLPGQMHVGGYLGNGLVNSFHGGDRSRGALTSPDFTINRDYIWFLIGGGAGPNETCIELIAGAQVARSATGRGTASGGSEWLTPHLWDVRDLKGQPARIRIVDERTGGWGHVSVDHIMLCDEPPTLPDQRQELLARAEAAVAEAAVRLGDDPTRPAFHFRPPAQWMNDPNGTIYHDGYYHLFYQHNPYEDRWGNMHWGHARSRDLVRWEHLPIALWPSQEDGEEHIFSGCAAVNGEDELMLFYTSVAPGRPNEQRAALPLDPAGLAWRKHPDNPLITTRMPDGTTFGDGMRDPFIFEADGRTLMVVGADTEDEAVVPIFEAADPSLARWDYKGILWGVPKDTMQFPECPNFFSLGGKFVLLNSPYRAVEYRVGSLDLDSLKFDVEAEGRLDHSPQFYATNTATAPDGRCILFGWVRGFPDGLGWNGCLALPRELIIGRDGHPRQRPVRELEALRGEHRGTTRPVRLATDEERPIGLPGDRLEIRLRLQAMGPGGPAESRRLGLRLRGPGGEKVAEVLLDHGTLAVAGQTAEIGPMTGLDLAVFVDRSVLEVFVNGGRHVVTRVIPYRGGALQASAFGEGWESALMEFNAWTLDRIWPAAGD</sequence>